<reference evidence="1 2" key="1">
    <citation type="submission" date="2015-10" db="EMBL/GenBank/DDBJ databases">
        <authorList>
            <person name="Gilbert D.G."/>
        </authorList>
    </citation>
    <scope>NUCLEOTIDE SEQUENCE [LARGE SCALE GENOMIC DNA]</scope>
    <source>
        <strain evidence="1 2">NRRL B-16712</strain>
    </source>
</reference>
<protein>
    <recommendedName>
        <fullName evidence="3">Tetratricopeptide repeat protein</fullName>
    </recommendedName>
</protein>
<proteinExistence type="predicted"/>
<keyword evidence="2" id="KW-1185">Reference proteome</keyword>
<gene>
    <name evidence="1" type="ORF">ADL15_22105</name>
</gene>
<dbReference type="Proteomes" id="UP000053244">
    <property type="component" value="Unassembled WGS sequence"/>
</dbReference>
<dbReference type="Gene3D" id="1.25.40.10">
    <property type="entry name" value="Tetratricopeptide repeat domain"/>
    <property type="match status" value="1"/>
</dbReference>
<sequence length="537" mass="60031">MAAETGDARLHAALDDGHFGFAQHLAGAPQVIDRWKLGQGSQPYGAAVITAAVDLTRLGVQVLSRELLAAAMATYLTDEQFAEAPPGAVDSALQYATAKLRGGVRALHPRRGSQLGEDGGFVLNDYLQQRGELERHYVPVPTALWEVLELQVTDMELLSSLALAADDRGLTEQALPLLLRTYMIDEECSWRLTYLFMLQGREDRLRELSGEGVGAALWGIVWLMISRGRLENLIQQWGDEAVSQDGWYNLAEMLYRRGDEATLRKLMDTGHGEGRFYLVWLLKDQHREVDLESMADAGGQDAQMKLAKLYEEQGRIDEAIGEYDDLIGNGDGDFPDEAARSLAGLLARTGRREELKEWMVQADAESYRIPRMHYAQLLWSEQRVDDLRDLVKADDSRFPELVRFARLLSHLGLVDELRELAEKHPSAARGELHRAFAAAGAEQELRALSRENKSASDTHRHLLEMLARQGREADIRQMAHAGDREARQMLVEVLAREGRSAEIKAMAAAGDPAACRHRQNQFQRPETLLGSFSIKNT</sequence>
<accession>A0A101JS36</accession>
<organism evidence="1 2">
    <name type="scientific">Actinoplanes awajinensis subsp. mycoplanecinus</name>
    <dbReference type="NCBI Taxonomy" id="135947"/>
    <lineage>
        <taxon>Bacteria</taxon>
        <taxon>Bacillati</taxon>
        <taxon>Actinomycetota</taxon>
        <taxon>Actinomycetes</taxon>
        <taxon>Micromonosporales</taxon>
        <taxon>Micromonosporaceae</taxon>
        <taxon>Actinoplanes</taxon>
    </lineage>
</organism>
<evidence type="ECO:0000313" key="1">
    <source>
        <dbReference type="EMBL" id="KUL31431.1"/>
    </source>
</evidence>
<comment type="caution">
    <text evidence="1">The sequence shown here is derived from an EMBL/GenBank/DDBJ whole genome shotgun (WGS) entry which is preliminary data.</text>
</comment>
<dbReference type="EMBL" id="LLZH01000212">
    <property type="protein sequence ID" value="KUL31431.1"/>
    <property type="molecule type" value="Genomic_DNA"/>
</dbReference>
<name>A0A101JS36_9ACTN</name>
<evidence type="ECO:0008006" key="3">
    <source>
        <dbReference type="Google" id="ProtNLM"/>
    </source>
</evidence>
<dbReference type="AlphaFoldDB" id="A0A101JS36"/>
<dbReference type="InterPro" id="IPR011990">
    <property type="entry name" value="TPR-like_helical_dom_sf"/>
</dbReference>
<evidence type="ECO:0000313" key="2">
    <source>
        <dbReference type="Proteomes" id="UP000053244"/>
    </source>
</evidence>